<feature type="transmembrane region" description="Helical" evidence="1">
    <location>
        <begin position="40"/>
        <end position="59"/>
    </location>
</feature>
<protein>
    <submittedName>
        <fullName evidence="2">Uncharacterized protein</fullName>
    </submittedName>
</protein>
<accession>A0A423V8N4</accession>
<comment type="caution">
    <text evidence="2">The sequence shown here is derived from an EMBL/GenBank/DDBJ whole genome shotgun (WGS) entry which is preliminary data.</text>
</comment>
<evidence type="ECO:0000313" key="3">
    <source>
        <dbReference type="Proteomes" id="UP000283895"/>
    </source>
</evidence>
<dbReference type="AlphaFoldDB" id="A0A423V8N4"/>
<dbReference type="EMBL" id="LKEA01000103">
    <property type="protein sequence ID" value="ROV87179.1"/>
    <property type="molecule type" value="Genomic_DNA"/>
</dbReference>
<keyword evidence="3" id="KW-1185">Reference proteome</keyword>
<evidence type="ECO:0000256" key="1">
    <source>
        <dbReference type="SAM" id="Phobius"/>
    </source>
</evidence>
<name>A0A423V8N4_9PEZI</name>
<evidence type="ECO:0000313" key="2">
    <source>
        <dbReference type="EMBL" id="ROV87179.1"/>
    </source>
</evidence>
<organism evidence="2 3">
    <name type="scientific">Cytospora schulzeri</name>
    <dbReference type="NCBI Taxonomy" id="448051"/>
    <lineage>
        <taxon>Eukaryota</taxon>
        <taxon>Fungi</taxon>
        <taxon>Dikarya</taxon>
        <taxon>Ascomycota</taxon>
        <taxon>Pezizomycotina</taxon>
        <taxon>Sordariomycetes</taxon>
        <taxon>Sordariomycetidae</taxon>
        <taxon>Diaporthales</taxon>
        <taxon>Cytosporaceae</taxon>
        <taxon>Cytospora</taxon>
    </lineage>
</organism>
<keyword evidence="1" id="KW-1133">Transmembrane helix</keyword>
<keyword evidence="1" id="KW-0812">Transmembrane</keyword>
<proteinExistence type="predicted"/>
<gene>
    <name evidence="2" type="ORF">VMCG_10652</name>
</gene>
<keyword evidence="1" id="KW-0472">Membrane</keyword>
<dbReference type="Proteomes" id="UP000283895">
    <property type="component" value="Unassembled WGS sequence"/>
</dbReference>
<reference evidence="2 3" key="1">
    <citation type="submission" date="2015-09" db="EMBL/GenBank/DDBJ databases">
        <title>Host preference determinants of Valsa canker pathogens revealed by comparative genomics.</title>
        <authorList>
            <person name="Yin Z."/>
            <person name="Huang L."/>
        </authorList>
    </citation>
    <scope>NUCLEOTIDE SEQUENCE [LARGE SCALE GENOMIC DNA]</scope>
    <source>
        <strain evidence="2 3">03-1</strain>
    </source>
</reference>
<sequence>MALPSTTSEGATAAAAAAESAGYTPGVNGMVSGAHAVRPSAAMSSVILLLALPVLPLLLV</sequence>